<protein>
    <submittedName>
        <fullName evidence="1">Uncharacterized protein</fullName>
    </submittedName>
</protein>
<dbReference type="EMBL" id="SJPN01000038">
    <property type="protein sequence ID" value="TWT87007.1"/>
    <property type="molecule type" value="Genomic_DNA"/>
</dbReference>
<sequence length="99" mass="11541">MRTFIFAIPDIRYHGTTREIIALRSLMQPCRAETLIWKWQSVIKGVRTLFRVRQEPGVSLEEPGSNFEGDHRGQASLFANCVHLRSLIPLFSYHDKQRD</sequence>
<keyword evidence="2" id="KW-1185">Reference proteome</keyword>
<reference evidence="1 2" key="1">
    <citation type="submission" date="2019-02" db="EMBL/GenBank/DDBJ databases">
        <title>Deep-cultivation of Planctomycetes and their phenomic and genomic characterization uncovers novel biology.</title>
        <authorList>
            <person name="Wiegand S."/>
            <person name="Jogler M."/>
            <person name="Boedeker C."/>
            <person name="Pinto D."/>
            <person name="Vollmers J."/>
            <person name="Rivas-Marin E."/>
            <person name="Kohn T."/>
            <person name="Peeters S.H."/>
            <person name="Heuer A."/>
            <person name="Rast P."/>
            <person name="Oberbeckmann S."/>
            <person name="Bunk B."/>
            <person name="Jeske O."/>
            <person name="Meyerdierks A."/>
            <person name="Storesund J.E."/>
            <person name="Kallscheuer N."/>
            <person name="Luecker S."/>
            <person name="Lage O.M."/>
            <person name="Pohl T."/>
            <person name="Merkel B.J."/>
            <person name="Hornburger P."/>
            <person name="Mueller R.-W."/>
            <person name="Bruemmer F."/>
            <person name="Labrenz M."/>
            <person name="Spormann A.M."/>
            <person name="Op Den Camp H."/>
            <person name="Overmann J."/>
            <person name="Amann R."/>
            <person name="Jetten M.S.M."/>
            <person name="Mascher T."/>
            <person name="Medema M.H."/>
            <person name="Devos D.P."/>
            <person name="Kaster A.-K."/>
            <person name="Ovreas L."/>
            <person name="Rohde M."/>
            <person name="Galperin M.Y."/>
            <person name="Jogler C."/>
        </authorList>
    </citation>
    <scope>NUCLEOTIDE SEQUENCE [LARGE SCALE GENOMIC DNA]</scope>
    <source>
        <strain evidence="1 2">Pla52n</strain>
    </source>
</reference>
<evidence type="ECO:0000313" key="1">
    <source>
        <dbReference type="EMBL" id="TWT87007.1"/>
    </source>
</evidence>
<gene>
    <name evidence="1" type="ORF">Pla52n_70490</name>
</gene>
<organism evidence="1 2">
    <name type="scientific">Stieleria varia</name>
    <dbReference type="NCBI Taxonomy" id="2528005"/>
    <lineage>
        <taxon>Bacteria</taxon>
        <taxon>Pseudomonadati</taxon>
        <taxon>Planctomycetota</taxon>
        <taxon>Planctomycetia</taxon>
        <taxon>Pirellulales</taxon>
        <taxon>Pirellulaceae</taxon>
        <taxon>Stieleria</taxon>
    </lineage>
</organism>
<proteinExistence type="predicted"/>
<evidence type="ECO:0000313" key="2">
    <source>
        <dbReference type="Proteomes" id="UP000320176"/>
    </source>
</evidence>
<dbReference type="AlphaFoldDB" id="A0A5C5ZJ28"/>
<dbReference type="Proteomes" id="UP000320176">
    <property type="component" value="Unassembled WGS sequence"/>
</dbReference>
<accession>A0A5C5ZJ28</accession>
<comment type="caution">
    <text evidence="1">The sequence shown here is derived from an EMBL/GenBank/DDBJ whole genome shotgun (WGS) entry which is preliminary data.</text>
</comment>
<name>A0A5C5ZJ28_9BACT</name>